<comment type="caution">
    <text evidence="2">The sequence shown here is derived from an EMBL/GenBank/DDBJ whole genome shotgun (WGS) entry which is preliminary data.</text>
</comment>
<dbReference type="AlphaFoldDB" id="A0A5B0H165"/>
<dbReference type="Proteomes" id="UP000325273">
    <property type="component" value="Unassembled WGS sequence"/>
</dbReference>
<protein>
    <submittedName>
        <fullName evidence="2">Uncharacterized protein</fullName>
    </submittedName>
</protein>
<evidence type="ECO:0000256" key="1">
    <source>
        <dbReference type="SAM" id="MobiDB-lite"/>
    </source>
</evidence>
<accession>A0A5B0H165</accession>
<reference evidence="2 3" key="1">
    <citation type="submission" date="2019-08" db="EMBL/GenBank/DDBJ databases">
        <title>Paraburkholderia sp. DCY113.</title>
        <authorList>
            <person name="Kang J."/>
        </authorList>
    </citation>
    <scope>NUCLEOTIDE SEQUENCE [LARGE SCALE GENOMIC DNA]</scope>
    <source>
        <strain evidence="2 3">DCY113</strain>
    </source>
</reference>
<organism evidence="2 3">
    <name type="scientific">Paraburkholderia panacisoli</name>
    <dbReference type="NCBI Taxonomy" id="2603818"/>
    <lineage>
        <taxon>Bacteria</taxon>
        <taxon>Pseudomonadati</taxon>
        <taxon>Pseudomonadota</taxon>
        <taxon>Betaproteobacteria</taxon>
        <taxon>Burkholderiales</taxon>
        <taxon>Burkholderiaceae</taxon>
        <taxon>Paraburkholderia</taxon>
    </lineage>
</organism>
<keyword evidence="3" id="KW-1185">Reference proteome</keyword>
<proteinExistence type="predicted"/>
<name>A0A5B0H165_9BURK</name>
<dbReference type="RefSeq" id="WP_149671953.1">
    <property type="nucleotide sequence ID" value="NZ_VTUZ01000014.1"/>
</dbReference>
<feature type="region of interest" description="Disordered" evidence="1">
    <location>
        <begin position="1"/>
        <end position="20"/>
    </location>
</feature>
<evidence type="ECO:0000313" key="2">
    <source>
        <dbReference type="EMBL" id="KAA1008957.1"/>
    </source>
</evidence>
<evidence type="ECO:0000313" key="3">
    <source>
        <dbReference type="Proteomes" id="UP000325273"/>
    </source>
</evidence>
<gene>
    <name evidence="2" type="ORF">FVF58_21995</name>
</gene>
<sequence>MMPSVLIAHGAADPQHPHTNGIRFSSIYGTTNPATTSAADAIAALSVDDDTVAELPDGRRLRLHHGALDNGVDPEGTCRVATDATDQWRAVGVNHSSSLSSSWFTSDRGRP</sequence>
<dbReference type="EMBL" id="VTUZ01000014">
    <property type="protein sequence ID" value="KAA1008957.1"/>
    <property type="molecule type" value="Genomic_DNA"/>
</dbReference>